<dbReference type="Proteomes" id="UP000265520">
    <property type="component" value="Unassembled WGS sequence"/>
</dbReference>
<protein>
    <submittedName>
        <fullName evidence="1">Uncharacterized protein</fullName>
    </submittedName>
</protein>
<dbReference type="EMBL" id="LXQA010768605">
    <property type="protein sequence ID" value="MCI70090.1"/>
    <property type="molecule type" value="Genomic_DNA"/>
</dbReference>
<name>A0A392UCD8_9FABA</name>
<accession>A0A392UCD8</accession>
<evidence type="ECO:0000313" key="2">
    <source>
        <dbReference type="Proteomes" id="UP000265520"/>
    </source>
</evidence>
<keyword evidence="2" id="KW-1185">Reference proteome</keyword>
<reference evidence="1 2" key="1">
    <citation type="journal article" date="2018" name="Front. Plant Sci.">
        <title>Red Clover (Trifolium pratense) and Zigzag Clover (T. medium) - A Picture of Genomic Similarities and Differences.</title>
        <authorList>
            <person name="Dluhosova J."/>
            <person name="Istvanek J."/>
            <person name="Nedelnik J."/>
            <person name="Repkova J."/>
        </authorList>
    </citation>
    <scope>NUCLEOTIDE SEQUENCE [LARGE SCALE GENOMIC DNA]</scope>
    <source>
        <strain evidence="2">cv. 10/8</strain>
        <tissue evidence="1">Leaf</tissue>
    </source>
</reference>
<dbReference type="AlphaFoldDB" id="A0A392UCD8"/>
<organism evidence="1 2">
    <name type="scientific">Trifolium medium</name>
    <dbReference type="NCBI Taxonomy" id="97028"/>
    <lineage>
        <taxon>Eukaryota</taxon>
        <taxon>Viridiplantae</taxon>
        <taxon>Streptophyta</taxon>
        <taxon>Embryophyta</taxon>
        <taxon>Tracheophyta</taxon>
        <taxon>Spermatophyta</taxon>
        <taxon>Magnoliopsida</taxon>
        <taxon>eudicotyledons</taxon>
        <taxon>Gunneridae</taxon>
        <taxon>Pentapetalae</taxon>
        <taxon>rosids</taxon>
        <taxon>fabids</taxon>
        <taxon>Fabales</taxon>
        <taxon>Fabaceae</taxon>
        <taxon>Papilionoideae</taxon>
        <taxon>50 kb inversion clade</taxon>
        <taxon>NPAAA clade</taxon>
        <taxon>Hologalegina</taxon>
        <taxon>IRL clade</taxon>
        <taxon>Trifolieae</taxon>
        <taxon>Trifolium</taxon>
    </lineage>
</organism>
<feature type="non-terminal residue" evidence="1">
    <location>
        <position position="21"/>
    </location>
</feature>
<evidence type="ECO:0000313" key="1">
    <source>
        <dbReference type="EMBL" id="MCI70090.1"/>
    </source>
</evidence>
<sequence>MLYGREALLGIDRDEELAESL</sequence>
<proteinExistence type="predicted"/>
<comment type="caution">
    <text evidence="1">The sequence shown here is derived from an EMBL/GenBank/DDBJ whole genome shotgun (WGS) entry which is preliminary data.</text>
</comment>